<protein>
    <submittedName>
        <fullName evidence="5">Glycoside hydrolase</fullName>
    </submittedName>
</protein>
<reference evidence="6" key="1">
    <citation type="submission" date="2015-10" db="EMBL/GenBank/DDBJ databases">
        <title>Genome of Paenibacillus bovis sp. nov.</title>
        <authorList>
            <person name="Wu Z."/>
            <person name="Gao C."/>
            <person name="Liu Z."/>
            <person name="Zheng H."/>
        </authorList>
    </citation>
    <scope>NUCLEOTIDE SEQUENCE [LARGE SCALE GENOMIC DNA]</scope>
    <source>
        <strain evidence="6">BD3526</strain>
    </source>
</reference>
<evidence type="ECO:0000256" key="2">
    <source>
        <dbReference type="ARBA" id="ARBA00022801"/>
    </source>
</evidence>
<evidence type="ECO:0000256" key="1">
    <source>
        <dbReference type="ARBA" id="ARBA00009865"/>
    </source>
</evidence>
<evidence type="ECO:0000313" key="5">
    <source>
        <dbReference type="EMBL" id="ANF94997.1"/>
    </source>
</evidence>
<gene>
    <name evidence="5" type="ORF">AR543_02415</name>
</gene>
<dbReference type="GO" id="GO:0005975">
    <property type="term" value="P:carbohydrate metabolic process"/>
    <property type="evidence" value="ECO:0007669"/>
    <property type="project" value="InterPro"/>
</dbReference>
<dbReference type="Gene3D" id="2.115.10.20">
    <property type="entry name" value="Glycosyl hydrolase domain, family 43"/>
    <property type="match status" value="1"/>
</dbReference>
<dbReference type="PANTHER" id="PTHR42812:SF14">
    <property type="entry name" value="SECRETED PROTEIN"/>
    <property type="match status" value="1"/>
</dbReference>
<keyword evidence="6" id="KW-1185">Reference proteome</keyword>
<dbReference type="InterPro" id="IPR006710">
    <property type="entry name" value="Glyco_hydro_43"/>
</dbReference>
<evidence type="ECO:0000256" key="3">
    <source>
        <dbReference type="ARBA" id="ARBA00023295"/>
    </source>
</evidence>
<dbReference type="RefSeq" id="WP_060531528.1">
    <property type="nucleotide sequence ID" value="NZ_CP013023.1"/>
</dbReference>
<dbReference type="Pfam" id="PF04616">
    <property type="entry name" value="Glyco_hydro_43"/>
    <property type="match status" value="1"/>
</dbReference>
<dbReference type="Proteomes" id="UP000078148">
    <property type="component" value="Chromosome"/>
</dbReference>
<dbReference type="GO" id="GO:0004553">
    <property type="term" value="F:hydrolase activity, hydrolyzing O-glycosyl compounds"/>
    <property type="evidence" value="ECO:0007669"/>
    <property type="project" value="InterPro"/>
</dbReference>
<dbReference type="OrthoDB" id="9763933at2"/>
<evidence type="ECO:0000256" key="4">
    <source>
        <dbReference type="RuleBase" id="RU361187"/>
    </source>
</evidence>
<name>A0A172ZCK3_9BACL</name>
<comment type="similarity">
    <text evidence="1 4">Belongs to the glycosyl hydrolase 43 family.</text>
</comment>
<dbReference type="AlphaFoldDB" id="A0A172ZCK3"/>
<organism evidence="5 6">
    <name type="scientific">Paenibacillus bovis</name>
    <dbReference type="NCBI Taxonomy" id="1616788"/>
    <lineage>
        <taxon>Bacteria</taxon>
        <taxon>Bacillati</taxon>
        <taxon>Bacillota</taxon>
        <taxon>Bacilli</taxon>
        <taxon>Bacillales</taxon>
        <taxon>Paenibacillaceae</taxon>
        <taxon>Paenibacillus</taxon>
    </lineage>
</organism>
<evidence type="ECO:0000313" key="6">
    <source>
        <dbReference type="Proteomes" id="UP000078148"/>
    </source>
</evidence>
<dbReference type="EMBL" id="CP013023">
    <property type="protein sequence ID" value="ANF94997.1"/>
    <property type="molecule type" value="Genomic_DNA"/>
</dbReference>
<keyword evidence="2 4" id="KW-0378">Hydrolase</keyword>
<accession>A0A172ZCK3</accession>
<dbReference type="STRING" id="1616788.AR543_02415"/>
<proteinExistence type="inferred from homology"/>
<dbReference type="SUPFAM" id="SSF75005">
    <property type="entry name" value="Arabinanase/levansucrase/invertase"/>
    <property type="match status" value="1"/>
</dbReference>
<keyword evidence="3 4" id="KW-0326">Glycosidase</keyword>
<sequence length="338" mass="38535">MPAYNAASDVHHPQKGHRLEDIPAHDPFVLTDPRQQLYYLYTGGSPEWNGMDRYGVLVYRSNDLSEWEGPYEVFAIPDDVWAHPQHGAWAPEVHEYEGRYYLFVTLHNNERALAGEPVHGYSRHWRGTVIAVSDSPTGPFELMHRHAPVLPETMMTLDGTLYRDPSGAPWMVYCHEWIQTIDGTIEAVRLTEDLSAAIGEPIHLFSASSASWIRQDDTVWTQPTAVETASVQQDQEIPVYVSDGCQLYRTSGGELIMLWSSYEADSYVQTIARSLTGELTGPWEQLEPLIREDSGHGMLFRTLAGDWMLILHRPFRMPDSRCVLYEIEDTGNLFRIKK</sequence>
<dbReference type="InterPro" id="IPR051795">
    <property type="entry name" value="Glycosyl_Hydrlase_43"/>
</dbReference>
<dbReference type="CDD" id="cd08981">
    <property type="entry name" value="GH43_Bt1873-like"/>
    <property type="match status" value="1"/>
</dbReference>
<dbReference type="PANTHER" id="PTHR42812">
    <property type="entry name" value="BETA-XYLOSIDASE"/>
    <property type="match status" value="1"/>
</dbReference>
<dbReference type="InterPro" id="IPR023296">
    <property type="entry name" value="Glyco_hydro_beta-prop_sf"/>
</dbReference>
<dbReference type="KEGG" id="pbv:AR543_02415"/>
<reference evidence="5 6" key="2">
    <citation type="journal article" date="2016" name="Int. J. Syst. Evol. Microbiol.">
        <title>Paenibacillus bovis sp. nov., isolated from raw yak (Bos grunniens) milk.</title>
        <authorList>
            <person name="Gao C."/>
            <person name="Han J."/>
            <person name="Liu Z."/>
            <person name="Xu X."/>
            <person name="Hang F."/>
            <person name="Wu Z."/>
        </authorList>
    </citation>
    <scope>NUCLEOTIDE SEQUENCE [LARGE SCALE GENOMIC DNA]</scope>
    <source>
        <strain evidence="5 6">BD3526</strain>
    </source>
</reference>